<feature type="compositionally biased region" description="Polar residues" evidence="1">
    <location>
        <begin position="1"/>
        <end position="22"/>
    </location>
</feature>
<feature type="region of interest" description="Disordered" evidence="1">
    <location>
        <begin position="1"/>
        <end position="23"/>
    </location>
</feature>
<name>A0A2D4LZU6_9SAUR</name>
<sequence>MLFSSSDQTCGSSAEPSRSNVPQFKFDATGPVRTWYIHWDRAGDICKEGVGGSKMVDGMLGCKPHPFGTSTFKKGCHLDIHSPILSMEILSQSSRSLLDEKKLLG</sequence>
<protein>
    <submittedName>
        <fullName evidence="2">Uncharacterized protein</fullName>
    </submittedName>
</protein>
<reference evidence="2" key="1">
    <citation type="submission" date="2017-07" db="EMBL/GenBank/DDBJ databases">
        <authorList>
            <person name="Mikheyev A."/>
            <person name="Grau M."/>
        </authorList>
    </citation>
    <scope>NUCLEOTIDE SEQUENCE</scope>
    <source>
        <tissue evidence="2">Venom_gland</tissue>
    </source>
</reference>
<evidence type="ECO:0000256" key="1">
    <source>
        <dbReference type="SAM" id="MobiDB-lite"/>
    </source>
</evidence>
<reference evidence="2" key="2">
    <citation type="submission" date="2017-11" db="EMBL/GenBank/DDBJ databases">
        <title>Coralsnake Venomics: Analyses of Venom Gland Transcriptomes and Proteomes of Six Brazilian Taxa.</title>
        <authorList>
            <person name="Aird S.D."/>
            <person name="Jorge da Silva N."/>
            <person name="Qiu L."/>
            <person name="Villar-Briones A."/>
            <person name="Aparecida-Saddi V."/>
            <person name="Campos-Telles M.P."/>
            <person name="Grau M."/>
            <person name="Mikheyev A.S."/>
        </authorList>
    </citation>
    <scope>NUCLEOTIDE SEQUENCE</scope>
    <source>
        <tissue evidence="2">Venom_gland</tissue>
    </source>
</reference>
<proteinExistence type="predicted"/>
<accession>A0A2D4LZU6</accession>
<organism evidence="2">
    <name type="scientific">Micrurus spixii</name>
    <name type="common">Amazon coral snake</name>
    <dbReference type="NCBI Taxonomy" id="129469"/>
    <lineage>
        <taxon>Eukaryota</taxon>
        <taxon>Metazoa</taxon>
        <taxon>Chordata</taxon>
        <taxon>Craniata</taxon>
        <taxon>Vertebrata</taxon>
        <taxon>Euteleostomi</taxon>
        <taxon>Lepidosauria</taxon>
        <taxon>Squamata</taxon>
        <taxon>Bifurcata</taxon>
        <taxon>Unidentata</taxon>
        <taxon>Episquamata</taxon>
        <taxon>Toxicofera</taxon>
        <taxon>Serpentes</taxon>
        <taxon>Colubroidea</taxon>
        <taxon>Elapidae</taxon>
        <taxon>Elapinae</taxon>
        <taxon>Micrurus</taxon>
    </lineage>
</organism>
<evidence type="ECO:0000313" key="2">
    <source>
        <dbReference type="EMBL" id="LAB26223.1"/>
    </source>
</evidence>
<dbReference type="EMBL" id="IACM01057522">
    <property type="protein sequence ID" value="LAB26223.1"/>
    <property type="molecule type" value="Transcribed_RNA"/>
</dbReference>
<dbReference type="AlphaFoldDB" id="A0A2D4LZU6"/>